<reference evidence="1" key="1">
    <citation type="submission" date="2020-07" db="EMBL/GenBank/DDBJ databases">
        <title>The High-quality genome of the commercially important snow crab, Chionoecetes opilio.</title>
        <authorList>
            <person name="Jeong J.-H."/>
            <person name="Ryu S."/>
        </authorList>
    </citation>
    <scope>NUCLEOTIDE SEQUENCE</scope>
    <source>
        <strain evidence="1">MADBK_172401_WGS</strain>
        <tissue evidence="1">Digestive gland</tissue>
    </source>
</reference>
<gene>
    <name evidence="1" type="ORF">GWK47_055203</name>
</gene>
<dbReference type="OrthoDB" id="8053568at2759"/>
<protein>
    <submittedName>
        <fullName evidence="1">Uncharacterized protein</fullName>
    </submittedName>
</protein>
<name>A0A8J5CPD2_CHIOP</name>
<comment type="caution">
    <text evidence="1">The sequence shown here is derived from an EMBL/GenBank/DDBJ whole genome shotgun (WGS) entry which is preliminary data.</text>
</comment>
<dbReference type="EMBL" id="JACEEZ010018267">
    <property type="protein sequence ID" value="KAG0717060.1"/>
    <property type="molecule type" value="Genomic_DNA"/>
</dbReference>
<evidence type="ECO:0000313" key="2">
    <source>
        <dbReference type="Proteomes" id="UP000770661"/>
    </source>
</evidence>
<keyword evidence="2" id="KW-1185">Reference proteome</keyword>
<evidence type="ECO:0000313" key="1">
    <source>
        <dbReference type="EMBL" id="KAG0717060.1"/>
    </source>
</evidence>
<dbReference type="AlphaFoldDB" id="A0A8J5CPD2"/>
<organism evidence="1 2">
    <name type="scientific">Chionoecetes opilio</name>
    <name type="common">Atlantic snow crab</name>
    <name type="synonym">Cancer opilio</name>
    <dbReference type="NCBI Taxonomy" id="41210"/>
    <lineage>
        <taxon>Eukaryota</taxon>
        <taxon>Metazoa</taxon>
        <taxon>Ecdysozoa</taxon>
        <taxon>Arthropoda</taxon>
        <taxon>Crustacea</taxon>
        <taxon>Multicrustacea</taxon>
        <taxon>Malacostraca</taxon>
        <taxon>Eumalacostraca</taxon>
        <taxon>Eucarida</taxon>
        <taxon>Decapoda</taxon>
        <taxon>Pleocyemata</taxon>
        <taxon>Brachyura</taxon>
        <taxon>Eubrachyura</taxon>
        <taxon>Majoidea</taxon>
        <taxon>Majidae</taxon>
        <taxon>Chionoecetes</taxon>
    </lineage>
</organism>
<sequence length="186" mass="21354">MEEDALEALAKGPQRQETIKELAELTAKAIKGEVPTTFRKPGAHHYGRWMAKAIYTLRMTMFKNEFELNAEELRSFQEMSVFLFPNLRPLFGFEATWPQTLLSTISLSSMISTSTETSLKDLGGHGELTSGTFGYLGTDLCWPWCLVQGDKVTIEEKTKWWKAGHDKDLDKKRWTTHPKILLRHFE</sequence>
<dbReference type="Proteomes" id="UP000770661">
    <property type="component" value="Unassembled WGS sequence"/>
</dbReference>
<accession>A0A8J5CPD2</accession>
<proteinExistence type="predicted"/>